<evidence type="ECO:0000313" key="2">
    <source>
        <dbReference type="EMBL" id="MCM6773163.1"/>
    </source>
</evidence>
<reference evidence="2" key="1">
    <citation type="submission" date="2022-06" db="EMBL/GenBank/DDBJ databases">
        <title>Novel species in genus nocardia.</title>
        <authorList>
            <person name="Li F."/>
        </authorList>
    </citation>
    <scope>NUCLEOTIDE SEQUENCE</scope>
    <source>
        <strain evidence="2">CDC141</strain>
    </source>
</reference>
<evidence type="ECO:0000259" key="1">
    <source>
        <dbReference type="Pfam" id="PF12680"/>
    </source>
</evidence>
<name>A0A9X2E4Z6_9NOCA</name>
<accession>A0A9X2E4Z6</accession>
<proteinExistence type="predicted"/>
<feature type="domain" description="SnoaL-like" evidence="1">
    <location>
        <begin position="9"/>
        <end position="65"/>
    </location>
</feature>
<dbReference type="Gene3D" id="3.10.450.50">
    <property type="match status" value="1"/>
</dbReference>
<dbReference type="RefSeq" id="WP_251910143.1">
    <property type="nucleotide sequence ID" value="NZ_JAMRXG010000002.1"/>
</dbReference>
<organism evidence="2 3">
    <name type="scientific">Nocardia pulmonis</name>
    <dbReference type="NCBI Taxonomy" id="2951408"/>
    <lineage>
        <taxon>Bacteria</taxon>
        <taxon>Bacillati</taxon>
        <taxon>Actinomycetota</taxon>
        <taxon>Actinomycetes</taxon>
        <taxon>Mycobacteriales</taxon>
        <taxon>Nocardiaceae</taxon>
        <taxon>Nocardia</taxon>
    </lineage>
</organism>
<dbReference type="AlphaFoldDB" id="A0A9X2E4Z6"/>
<gene>
    <name evidence="2" type="ORF">NDR86_06730</name>
</gene>
<dbReference type="EMBL" id="JAMRXG010000002">
    <property type="protein sequence ID" value="MCM6773163.1"/>
    <property type="molecule type" value="Genomic_DNA"/>
</dbReference>
<dbReference type="InterPro" id="IPR037401">
    <property type="entry name" value="SnoaL-like"/>
</dbReference>
<evidence type="ECO:0000313" key="3">
    <source>
        <dbReference type="Proteomes" id="UP001139157"/>
    </source>
</evidence>
<dbReference type="InterPro" id="IPR032710">
    <property type="entry name" value="NTF2-like_dom_sf"/>
</dbReference>
<dbReference type="Pfam" id="PF12680">
    <property type="entry name" value="SnoaL_2"/>
    <property type="match status" value="1"/>
</dbReference>
<dbReference type="SUPFAM" id="SSF54427">
    <property type="entry name" value="NTF2-like"/>
    <property type="match status" value="1"/>
</dbReference>
<dbReference type="Proteomes" id="UP001139157">
    <property type="component" value="Unassembled WGS sequence"/>
</dbReference>
<protein>
    <submittedName>
        <fullName evidence="2">Nuclear transport factor 2 family protein</fullName>
    </submittedName>
</protein>
<comment type="caution">
    <text evidence="2">The sequence shown here is derived from an EMBL/GenBank/DDBJ whole genome shotgun (WGS) entry which is preliminary data.</text>
</comment>
<sequence length="137" mass="14852">MGPVLSDAVTRFRAAYLAHDLEAMTAELGPDFELHSAVAAEPIRGRDAGRPLFQALLEVFDHVHYLGELSGAVWNSGPAQARVLLFRGHVDNVAADGIALLQVDDSDRIAVMTSMIRPMAAMTALSERIHEFLETGL</sequence>
<keyword evidence="3" id="KW-1185">Reference proteome</keyword>